<dbReference type="GO" id="GO:0071555">
    <property type="term" value="P:cell wall organization"/>
    <property type="evidence" value="ECO:0007669"/>
    <property type="project" value="UniProtKB-KW"/>
</dbReference>
<evidence type="ECO:0000256" key="9">
    <source>
        <dbReference type="SAM" id="MobiDB-lite"/>
    </source>
</evidence>
<dbReference type="InterPro" id="IPR029044">
    <property type="entry name" value="Nucleotide-diphossugar_trans"/>
</dbReference>
<keyword evidence="6" id="KW-0472">Membrane</keyword>
<keyword evidence="2" id="KW-0328">Glycosyltransferase</keyword>
<dbReference type="PANTHER" id="PTHR13301">
    <property type="entry name" value="X-BOX TRANSCRIPTION FACTOR-RELATED"/>
    <property type="match status" value="1"/>
</dbReference>
<dbReference type="EMBL" id="OIVN01000780">
    <property type="protein sequence ID" value="SPC85443.1"/>
    <property type="molecule type" value="Genomic_DNA"/>
</dbReference>
<evidence type="ECO:0000256" key="8">
    <source>
        <dbReference type="PIRSR" id="PIRSR605150-3"/>
    </source>
</evidence>
<feature type="binding site" evidence="8">
    <location>
        <position position="108"/>
    </location>
    <ligand>
        <name>Mn(2+)</name>
        <dbReference type="ChEBI" id="CHEBI:29035"/>
    </ligand>
</feature>
<evidence type="ECO:0000256" key="4">
    <source>
        <dbReference type="ARBA" id="ARBA00022692"/>
    </source>
</evidence>
<dbReference type="GO" id="GO:0012505">
    <property type="term" value="C:endomembrane system"/>
    <property type="evidence" value="ECO:0007669"/>
    <property type="project" value="UniProtKB-SubCell"/>
</dbReference>
<keyword evidence="3" id="KW-0808">Transferase</keyword>
<evidence type="ECO:0000256" key="1">
    <source>
        <dbReference type="ARBA" id="ARBA00004127"/>
    </source>
</evidence>
<dbReference type="SUPFAM" id="SSF53448">
    <property type="entry name" value="Nucleotide-diphospho-sugar transferases"/>
    <property type="match status" value="1"/>
</dbReference>
<dbReference type="Gene3D" id="3.90.550.10">
    <property type="entry name" value="Spore Coat Polysaccharide Biosynthesis Protein SpsA, Chain A"/>
    <property type="match status" value="1"/>
</dbReference>
<proteinExistence type="predicted"/>
<sequence>MYHDMKMKVENVVERGKVGDEYINGEQERKVFNKWTDGFTRQDHPTIIQVLLENSKDKDITGDLMPNLIYVSRQKSKTSPHHFKAGALNVLLRVSATMTNAPIILTLDCDMYSNDPSTPVRALCYLFNPQVRSKLGFIQFPQIFNGINKNDIYACEFKRLFQINPKGFDGLNGANYVGTGCFFGRRVFFGGPSTLVSPEIPELSPYHVVDKPIQSQPIMELAHKVADCNYENQTKWGYEMGVRYGSLVEDYFTGYRLHCEGWKSIFCTPKSNIPRVVYPVSEPWFLLYVFLSLGAYGQDLLDFVLSNGGTVQRWWNDQRMWTIRGLTCYLFGFMEFFLKSLGISTQGFNVTSKVLDDEQSKRYKQGIFEFGVPSPISAFLLPRLVCDWTRDGEIDASRLDAARPEQLSSTPHAWTAGPELDASRRPGPELDASRLDPSRGGEDCWTVVRVDHVKWSSDWSRGQ</sequence>
<evidence type="ECO:0000256" key="3">
    <source>
        <dbReference type="ARBA" id="ARBA00022679"/>
    </source>
</evidence>
<dbReference type="InterPro" id="IPR005150">
    <property type="entry name" value="Cellulose_synth"/>
</dbReference>
<evidence type="ECO:0000256" key="2">
    <source>
        <dbReference type="ARBA" id="ARBA00022676"/>
    </source>
</evidence>
<evidence type="ECO:0000256" key="5">
    <source>
        <dbReference type="ARBA" id="ARBA00022989"/>
    </source>
</evidence>
<keyword evidence="7" id="KW-0961">Cell wall biogenesis/degradation</keyword>
<feature type="binding site" evidence="8">
    <location>
        <position position="84"/>
    </location>
    <ligand>
        <name>Mn(2+)</name>
        <dbReference type="ChEBI" id="CHEBI:29035"/>
    </ligand>
</feature>
<keyword evidence="4" id="KW-0812">Transmembrane</keyword>
<reference evidence="10" key="1">
    <citation type="submission" date="2018-02" db="EMBL/GenBank/DDBJ databases">
        <authorList>
            <person name="Cohen D.B."/>
            <person name="Kent A.D."/>
        </authorList>
    </citation>
    <scope>NUCLEOTIDE SEQUENCE</scope>
</reference>
<evidence type="ECO:0000256" key="6">
    <source>
        <dbReference type="ARBA" id="ARBA00023136"/>
    </source>
</evidence>
<dbReference type="GO" id="GO:0030244">
    <property type="term" value="P:cellulose biosynthetic process"/>
    <property type="evidence" value="ECO:0007669"/>
    <property type="project" value="InterPro"/>
</dbReference>
<dbReference type="Pfam" id="PF03552">
    <property type="entry name" value="Cellulose_synt"/>
    <property type="match status" value="2"/>
</dbReference>
<dbReference type="GO" id="GO:0016760">
    <property type="term" value="F:cellulose synthase (UDP-forming) activity"/>
    <property type="evidence" value="ECO:0007669"/>
    <property type="project" value="InterPro"/>
</dbReference>
<feature type="region of interest" description="Disordered" evidence="9">
    <location>
        <begin position="399"/>
        <end position="442"/>
    </location>
</feature>
<dbReference type="GO" id="GO:0016020">
    <property type="term" value="C:membrane"/>
    <property type="evidence" value="ECO:0007669"/>
    <property type="project" value="InterPro"/>
</dbReference>
<evidence type="ECO:0000256" key="7">
    <source>
        <dbReference type="ARBA" id="ARBA00023316"/>
    </source>
</evidence>
<evidence type="ECO:0008006" key="11">
    <source>
        <dbReference type="Google" id="ProtNLM"/>
    </source>
</evidence>
<keyword evidence="5" id="KW-1133">Transmembrane helix</keyword>
<feature type="compositionally biased region" description="Basic and acidic residues" evidence="9">
    <location>
        <begin position="421"/>
        <end position="442"/>
    </location>
</feature>
<dbReference type="AlphaFoldDB" id="A0A2N9FE20"/>
<comment type="subcellular location">
    <subcellularLocation>
        <location evidence="1">Endomembrane system</location>
        <topology evidence="1">Multi-pass membrane protein</topology>
    </subcellularLocation>
</comment>
<accession>A0A2N9FE20</accession>
<name>A0A2N9FE20_FAGSY</name>
<gene>
    <name evidence="10" type="ORF">FSB_LOCUS13325</name>
</gene>
<evidence type="ECO:0000313" key="10">
    <source>
        <dbReference type="EMBL" id="SPC85443.1"/>
    </source>
</evidence>
<dbReference type="FunFam" id="3.90.550.10:FF:000135">
    <property type="entry name" value="Cellulose synthase-like protein G3"/>
    <property type="match status" value="1"/>
</dbReference>
<organism evidence="10">
    <name type="scientific">Fagus sylvatica</name>
    <name type="common">Beechnut</name>
    <dbReference type="NCBI Taxonomy" id="28930"/>
    <lineage>
        <taxon>Eukaryota</taxon>
        <taxon>Viridiplantae</taxon>
        <taxon>Streptophyta</taxon>
        <taxon>Embryophyta</taxon>
        <taxon>Tracheophyta</taxon>
        <taxon>Spermatophyta</taxon>
        <taxon>Magnoliopsida</taxon>
        <taxon>eudicotyledons</taxon>
        <taxon>Gunneridae</taxon>
        <taxon>Pentapetalae</taxon>
        <taxon>rosids</taxon>
        <taxon>fabids</taxon>
        <taxon>Fagales</taxon>
        <taxon>Fagaceae</taxon>
        <taxon>Fagus</taxon>
    </lineage>
</organism>
<protein>
    <recommendedName>
        <fullName evidence="11">Cellulose synthase-like protein G3</fullName>
    </recommendedName>
</protein>